<dbReference type="SUPFAM" id="SSF51197">
    <property type="entry name" value="Clavaminate synthase-like"/>
    <property type="match status" value="1"/>
</dbReference>
<dbReference type="Proteomes" id="UP000076738">
    <property type="component" value="Unassembled WGS sequence"/>
</dbReference>
<organism evidence="1 2">
    <name type="scientific">Calocera viscosa (strain TUFC12733)</name>
    <dbReference type="NCBI Taxonomy" id="1330018"/>
    <lineage>
        <taxon>Eukaryota</taxon>
        <taxon>Fungi</taxon>
        <taxon>Dikarya</taxon>
        <taxon>Basidiomycota</taxon>
        <taxon>Agaricomycotina</taxon>
        <taxon>Dacrymycetes</taxon>
        <taxon>Dacrymycetales</taxon>
        <taxon>Dacrymycetaceae</taxon>
        <taxon>Calocera</taxon>
    </lineage>
</organism>
<dbReference type="EMBL" id="KV417284">
    <property type="protein sequence ID" value="KZO96443.1"/>
    <property type="molecule type" value="Genomic_DNA"/>
</dbReference>
<protein>
    <recommendedName>
        <fullName evidence="3">Phytanoyl-CoA dioxygenase</fullName>
    </recommendedName>
</protein>
<dbReference type="Gene3D" id="2.60.120.620">
    <property type="entry name" value="q2cbj1_9rhob like domain"/>
    <property type="match status" value="1"/>
</dbReference>
<dbReference type="OrthoDB" id="4664297at2759"/>
<evidence type="ECO:0000313" key="2">
    <source>
        <dbReference type="Proteomes" id="UP000076738"/>
    </source>
</evidence>
<name>A0A167M8H1_CALVF</name>
<accession>A0A167M8H1</accession>
<reference evidence="1 2" key="1">
    <citation type="journal article" date="2016" name="Mol. Biol. Evol.">
        <title>Comparative Genomics of Early-Diverging Mushroom-Forming Fungi Provides Insights into the Origins of Lignocellulose Decay Capabilities.</title>
        <authorList>
            <person name="Nagy L.G."/>
            <person name="Riley R."/>
            <person name="Tritt A."/>
            <person name="Adam C."/>
            <person name="Daum C."/>
            <person name="Floudas D."/>
            <person name="Sun H."/>
            <person name="Yadav J.S."/>
            <person name="Pangilinan J."/>
            <person name="Larsson K.H."/>
            <person name="Matsuura K."/>
            <person name="Barry K."/>
            <person name="Labutti K."/>
            <person name="Kuo R."/>
            <person name="Ohm R.A."/>
            <person name="Bhattacharya S.S."/>
            <person name="Shirouzu T."/>
            <person name="Yoshinaga Y."/>
            <person name="Martin F.M."/>
            <person name="Grigoriev I.V."/>
            <person name="Hibbett D.S."/>
        </authorList>
    </citation>
    <scope>NUCLEOTIDE SEQUENCE [LARGE SCALE GENOMIC DNA]</scope>
    <source>
        <strain evidence="1 2">TUFC12733</strain>
    </source>
</reference>
<gene>
    <name evidence="1" type="ORF">CALVIDRAFT_117215</name>
</gene>
<sequence length="343" mass="39371">MVEYKFLTPEQREHFLEHGWLLVPGSIPKEHVDQWMKDVWTRLGYNPTDPSTWTEETIWMPRHRDMLTKEFSPDAYKAMCELVGGEDRLDRVRNAYSGDQFIVNLGTEYWKDHDIDPRTMPAWHIDGDWYRHFLDSGEGALVVIQVYTDILPRGGGTYICEDGLEGICKFLYEHPEGSGNKPETGMYDHIKKCAAFKQFTAKAGDTILMHAHLPHCTGKNHLRKLRVIANPHVTLKEPLNLNRANPEDYSLCEQVILRALHKPSLPEYHATTARERYYPRNYVAKFSRVQGELERMVHAAEAAGKSRDEVDSVYLKGEEAIKVHNVRNGLGGEVQASQRITVA</sequence>
<keyword evidence="2" id="KW-1185">Reference proteome</keyword>
<evidence type="ECO:0000313" key="1">
    <source>
        <dbReference type="EMBL" id="KZO96443.1"/>
    </source>
</evidence>
<proteinExistence type="predicted"/>
<dbReference type="AlphaFoldDB" id="A0A167M8H1"/>
<evidence type="ECO:0008006" key="3">
    <source>
        <dbReference type="Google" id="ProtNLM"/>
    </source>
</evidence>